<dbReference type="GO" id="GO:0008270">
    <property type="term" value="F:zinc ion binding"/>
    <property type="evidence" value="ECO:0007669"/>
    <property type="project" value="UniProtKB-KW"/>
</dbReference>
<feature type="compositionally biased region" description="Polar residues" evidence="8">
    <location>
        <begin position="1073"/>
        <end position="1087"/>
    </location>
</feature>
<dbReference type="SUPFAM" id="SSF52540">
    <property type="entry name" value="P-loop containing nucleoside triphosphate hydrolases"/>
    <property type="match status" value="1"/>
</dbReference>
<dbReference type="GO" id="GO:0043531">
    <property type="term" value="F:ADP binding"/>
    <property type="evidence" value="ECO:0007669"/>
    <property type="project" value="InterPro"/>
</dbReference>
<dbReference type="SUPFAM" id="SSF57850">
    <property type="entry name" value="RING/U-box"/>
    <property type="match status" value="1"/>
</dbReference>
<dbReference type="InterPro" id="IPR027417">
    <property type="entry name" value="P-loop_NTPase"/>
</dbReference>
<keyword evidence="5" id="KW-0611">Plant defense</keyword>
<evidence type="ECO:0000256" key="1">
    <source>
        <dbReference type="ARBA" id="ARBA00008894"/>
    </source>
</evidence>
<feature type="domain" description="RING-type" evidence="9">
    <location>
        <begin position="1224"/>
        <end position="1265"/>
    </location>
</feature>
<evidence type="ECO:0000256" key="7">
    <source>
        <dbReference type="PROSITE-ProRule" id="PRU00175"/>
    </source>
</evidence>
<dbReference type="InterPro" id="IPR001841">
    <property type="entry name" value="Znf_RING"/>
</dbReference>
<sequence length="1274" mass="142434">MDARLGDFGLARLYGRAAAHGAVAAGAWRKRGGARAVRLAVAEDGRRAGRRAQAPVDVDEPATARVLHEEEEKEAPAWPPSASSRPPPPPLGCEPPSQPLHAATRLLAGQLASSTPPRQRRRPGEVRPRRRGSEPKDAAGGRPTRPVSGVARPVPPPWQRARAPFRGRPYAHKRVAGMLGDNAWERIQLLWNFQEDVQDMKSKMTDLKVALSYADKHSRETDDDALVLRHWLNKYKSVAYDMEDTLDELLTNAMIWENNPGTVKLFFSSINPLIVRITMSIKMRNIRMKLDKIAEDQKKFPSMQLANPTGQDSTDKWRETFIGHTDEIEMVGRAREKKEILIKVLQNDGGQEISIIPVVGLGGMGKTTLAKAVYTDKETHMFDVKAWVHVSMEFQLNKIVSGIISHVEGSTPANIADLQYLKSQLDRILCNKLYLIILDDLWEEGWSKLEKLMEMLQSGKKGSKIIVTTRSEKVVNTLSTIRLSYFHTVDPIKLVGMPIDECWFIMKPRNMENCEFSDLVDIGKEIAQRCSGVPLVAKALGYVMQKHRTREEWMEIKNSNILDTKDDEEGILKGLLLSYYHMPPQLKLCFMYCSMFPMSHVIDHDCLIQQWIALGFIQDTDGQPLQKVAMEYVNELLGMSFLTIFTSPTVLVTANWRSKPLDFRWHLSLLKKRKGWLSCRSSLSVAAYQAGLNLDICLSVRQVSRWGSEKFRTGGGAHIRESVPPNHMEDYPSGRSKAAIGFLRRGGGFSSRNQSTEERTIQNYDGPGITTRLNPMKTRLSDNQERPRYLRDSFRSSTSMAIHGSSSKVPLRKFGDEKRRQTLLAGVDIAESSSRNAGGKHLEGSNKRIVVDDRSSDVLHTETEGLATEQDQLIAPNAGVSDSASSSDISEHAVESLVRSAAPSSRTRRQKDKELNLGQSGVCSSSCTNRPTISRYAPADVKRPCNHASGVQQHGHNNLDCTSVPNFLPSGCSSGSVYSRRFDAMRKRTSDGGSFSRSRGLSGTASLDDSPPAYPAIAGPRIRTTTTERASQQNALRSRRNFQDSAVSVRTRRPPWGARFRISEEREDGMISQRDSSIGNQQSDQVHSSSEEASTESSSRPFSAELPHAIYSSRGEGSNAFTARRRRSSSLYEERPPQTFHDLFRERNGRRHISIEGIAEVLLALDRIEQEAELTYEELLALGDRIGSVSTALSEEQFVKCLRRSIYIPVATKANAQVVDDIKCSICQEEYIEGEEVGRLGCEHQYHVCCIHQWLRQKNWCPICKASAEPSTVS</sequence>
<evidence type="ECO:0000313" key="10">
    <source>
        <dbReference type="EMBL" id="EEC72497.1"/>
    </source>
</evidence>
<keyword evidence="3" id="KW-0677">Repeat</keyword>
<dbReference type="Gene3D" id="1.10.8.430">
    <property type="entry name" value="Helical domain of apoptotic protease-activating factors"/>
    <property type="match status" value="1"/>
</dbReference>
<dbReference type="PANTHER" id="PTHR36766:SF40">
    <property type="entry name" value="DISEASE RESISTANCE PROTEIN RGA3"/>
    <property type="match status" value="1"/>
</dbReference>
<feature type="region of interest" description="Disordered" evidence="8">
    <location>
        <begin position="44"/>
        <end position="163"/>
    </location>
</feature>
<dbReference type="GO" id="GO:0005524">
    <property type="term" value="F:ATP binding"/>
    <property type="evidence" value="ECO:0007669"/>
    <property type="project" value="UniProtKB-KW"/>
</dbReference>
<dbReference type="PRINTS" id="PR00364">
    <property type="entry name" value="DISEASERSIST"/>
</dbReference>
<evidence type="ECO:0000256" key="5">
    <source>
        <dbReference type="ARBA" id="ARBA00022821"/>
    </source>
</evidence>
<proteinExistence type="inferred from homology"/>
<dbReference type="InterPro" id="IPR013083">
    <property type="entry name" value="Znf_RING/FYVE/PHD"/>
</dbReference>
<dbReference type="HOGENOM" id="CLU_263702_0_0_1"/>
<evidence type="ECO:0000259" key="9">
    <source>
        <dbReference type="PROSITE" id="PS50089"/>
    </source>
</evidence>
<evidence type="ECO:0000256" key="4">
    <source>
        <dbReference type="ARBA" id="ARBA00022741"/>
    </source>
</evidence>
<dbReference type="EMBL" id="CM000127">
    <property type="protein sequence ID" value="EEC72497.1"/>
    <property type="molecule type" value="Genomic_DNA"/>
</dbReference>
<keyword evidence="2" id="KW-0433">Leucine-rich repeat</keyword>
<evidence type="ECO:0000256" key="3">
    <source>
        <dbReference type="ARBA" id="ARBA00022737"/>
    </source>
</evidence>
<reference evidence="10 11" key="1">
    <citation type="journal article" date="2005" name="PLoS Biol.">
        <title>The genomes of Oryza sativa: a history of duplications.</title>
        <authorList>
            <person name="Yu J."/>
            <person name="Wang J."/>
            <person name="Lin W."/>
            <person name="Li S."/>
            <person name="Li H."/>
            <person name="Zhou J."/>
            <person name="Ni P."/>
            <person name="Dong W."/>
            <person name="Hu S."/>
            <person name="Zeng C."/>
            <person name="Zhang J."/>
            <person name="Zhang Y."/>
            <person name="Li R."/>
            <person name="Xu Z."/>
            <person name="Li S."/>
            <person name="Li X."/>
            <person name="Zheng H."/>
            <person name="Cong L."/>
            <person name="Lin L."/>
            <person name="Yin J."/>
            <person name="Geng J."/>
            <person name="Li G."/>
            <person name="Shi J."/>
            <person name="Liu J."/>
            <person name="Lv H."/>
            <person name="Li J."/>
            <person name="Wang J."/>
            <person name="Deng Y."/>
            <person name="Ran L."/>
            <person name="Shi X."/>
            <person name="Wang X."/>
            <person name="Wu Q."/>
            <person name="Li C."/>
            <person name="Ren X."/>
            <person name="Wang J."/>
            <person name="Wang X."/>
            <person name="Li D."/>
            <person name="Liu D."/>
            <person name="Zhang X."/>
            <person name="Ji Z."/>
            <person name="Zhao W."/>
            <person name="Sun Y."/>
            <person name="Zhang Z."/>
            <person name="Bao J."/>
            <person name="Han Y."/>
            <person name="Dong L."/>
            <person name="Ji J."/>
            <person name="Chen P."/>
            <person name="Wu S."/>
            <person name="Liu J."/>
            <person name="Xiao Y."/>
            <person name="Bu D."/>
            <person name="Tan J."/>
            <person name="Yang L."/>
            <person name="Ye C."/>
            <person name="Zhang J."/>
            <person name="Xu J."/>
            <person name="Zhou Y."/>
            <person name="Yu Y."/>
            <person name="Zhang B."/>
            <person name="Zhuang S."/>
            <person name="Wei H."/>
            <person name="Liu B."/>
            <person name="Lei M."/>
            <person name="Yu H."/>
            <person name="Li Y."/>
            <person name="Xu H."/>
            <person name="Wei S."/>
            <person name="He X."/>
            <person name="Fang L."/>
            <person name="Zhang Z."/>
            <person name="Zhang Y."/>
            <person name="Huang X."/>
            <person name="Su Z."/>
            <person name="Tong W."/>
            <person name="Li J."/>
            <person name="Tong Z."/>
            <person name="Li S."/>
            <person name="Ye J."/>
            <person name="Wang L."/>
            <person name="Fang L."/>
            <person name="Lei T."/>
            <person name="Chen C."/>
            <person name="Chen H."/>
            <person name="Xu Z."/>
            <person name="Li H."/>
            <person name="Huang H."/>
            <person name="Zhang F."/>
            <person name="Xu H."/>
            <person name="Li N."/>
            <person name="Zhao C."/>
            <person name="Li S."/>
            <person name="Dong L."/>
            <person name="Huang Y."/>
            <person name="Li L."/>
            <person name="Xi Y."/>
            <person name="Qi Q."/>
            <person name="Li W."/>
            <person name="Zhang B."/>
            <person name="Hu W."/>
            <person name="Zhang Y."/>
            <person name="Tian X."/>
            <person name="Jiao Y."/>
            <person name="Liang X."/>
            <person name="Jin J."/>
            <person name="Gao L."/>
            <person name="Zheng W."/>
            <person name="Hao B."/>
            <person name="Liu S."/>
            <person name="Wang W."/>
            <person name="Yuan L."/>
            <person name="Cao M."/>
            <person name="McDermott J."/>
            <person name="Samudrala R."/>
            <person name="Wang J."/>
            <person name="Wong G.K."/>
            <person name="Yang H."/>
        </authorList>
    </citation>
    <scope>NUCLEOTIDE SEQUENCE [LARGE SCALE GENOMIC DNA]</scope>
    <source>
        <strain evidence="11">cv. 93-11</strain>
    </source>
</reference>
<dbReference type="GO" id="GO:0006952">
    <property type="term" value="P:defense response"/>
    <property type="evidence" value="ECO:0007669"/>
    <property type="project" value="UniProtKB-KW"/>
</dbReference>
<dbReference type="Gene3D" id="3.40.50.300">
    <property type="entry name" value="P-loop containing nucleotide triphosphate hydrolases"/>
    <property type="match status" value="1"/>
</dbReference>
<dbReference type="PANTHER" id="PTHR36766">
    <property type="entry name" value="PLANT BROAD-SPECTRUM MILDEW RESISTANCE PROTEIN RPW8"/>
    <property type="match status" value="1"/>
</dbReference>
<dbReference type="Pfam" id="PF13639">
    <property type="entry name" value="zf-RING_2"/>
    <property type="match status" value="1"/>
</dbReference>
<gene>
    <name evidence="10" type="ORF">OsI_05868</name>
</gene>
<keyword evidence="7" id="KW-0863">Zinc-finger</keyword>
<feature type="compositionally biased region" description="Basic and acidic residues" evidence="8">
    <location>
        <begin position="840"/>
        <end position="863"/>
    </location>
</feature>
<dbReference type="InterPro" id="IPR036388">
    <property type="entry name" value="WH-like_DNA-bd_sf"/>
</dbReference>
<feature type="compositionally biased region" description="Polar residues" evidence="8">
    <location>
        <begin position="1023"/>
        <end position="1036"/>
    </location>
</feature>
<dbReference type="Gene3D" id="1.20.5.4130">
    <property type="match status" value="1"/>
</dbReference>
<dbReference type="PROSITE" id="PS50089">
    <property type="entry name" value="ZF_RING_2"/>
    <property type="match status" value="1"/>
</dbReference>
<keyword evidence="4" id="KW-0547">Nucleotide-binding</keyword>
<evidence type="ECO:0000256" key="8">
    <source>
        <dbReference type="SAM" id="MobiDB-lite"/>
    </source>
</evidence>
<feature type="compositionally biased region" description="Low complexity" evidence="8">
    <location>
        <begin position="991"/>
        <end position="1003"/>
    </location>
</feature>
<dbReference type="InterPro" id="IPR042197">
    <property type="entry name" value="Apaf_helical"/>
</dbReference>
<evidence type="ECO:0000256" key="2">
    <source>
        <dbReference type="ARBA" id="ARBA00022614"/>
    </source>
</evidence>
<dbReference type="Proteomes" id="UP000007015">
    <property type="component" value="Chromosome 2"/>
</dbReference>
<keyword evidence="7" id="KW-0479">Metal-binding</keyword>
<protein>
    <recommendedName>
        <fullName evidence="9">RING-type domain-containing protein</fullName>
    </recommendedName>
</protein>
<keyword evidence="7" id="KW-0862">Zinc</keyword>
<dbReference type="Pfam" id="PF00931">
    <property type="entry name" value="NB-ARC"/>
    <property type="match status" value="1"/>
</dbReference>
<keyword evidence="6" id="KW-0067">ATP-binding</keyword>
<feature type="compositionally biased region" description="Basic and acidic residues" evidence="8">
    <location>
        <begin position="122"/>
        <end position="139"/>
    </location>
</feature>
<dbReference type="Pfam" id="PF23559">
    <property type="entry name" value="WHD_DRP"/>
    <property type="match status" value="1"/>
</dbReference>
<dbReference type="Gene3D" id="3.30.40.10">
    <property type="entry name" value="Zinc/RING finger domain, C3HC4 (zinc finger)"/>
    <property type="match status" value="1"/>
</dbReference>
<evidence type="ECO:0000313" key="11">
    <source>
        <dbReference type="Proteomes" id="UP000007015"/>
    </source>
</evidence>
<feature type="region of interest" description="Disordered" evidence="8">
    <location>
        <begin position="987"/>
        <end position="1134"/>
    </location>
</feature>
<dbReference type="AlphaFoldDB" id="B8AHS8"/>
<feature type="region of interest" description="Disordered" evidence="8">
    <location>
        <begin position="834"/>
        <end position="921"/>
    </location>
</feature>
<dbReference type="InterPro" id="IPR002182">
    <property type="entry name" value="NB-ARC"/>
</dbReference>
<dbReference type="Gene3D" id="1.10.10.10">
    <property type="entry name" value="Winged helix-like DNA-binding domain superfamily/Winged helix DNA-binding domain"/>
    <property type="match status" value="1"/>
</dbReference>
<feature type="compositionally biased region" description="Pro residues" evidence="8">
    <location>
        <begin position="85"/>
        <end position="98"/>
    </location>
</feature>
<name>B8AHS8_ORYSI</name>
<accession>B8AHS8</accession>
<dbReference type="Pfam" id="PF18052">
    <property type="entry name" value="Rx_N"/>
    <property type="match status" value="1"/>
</dbReference>
<dbReference type="Gramene" id="BGIOSGA007550-TA">
    <property type="protein sequence ID" value="BGIOSGA007550-PA"/>
    <property type="gene ID" value="BGIOSGA007550"/>
</dbReference>
<dbReference type="STRING" id="39946.B8AHS8"/>
<dbReference type="SMART" id="SM00184">
    <property type="entry name" value="RING"/>
    <property type="match status" value="1"/>
</dbReference>
<dbReference type="InterPro" id="IPR058922">
    <property type="entry name" value="WHD_DRP"/>
</dbReference>
<evidence type="ECO:0000256" key="6">
    <source>
        <dbReference type="ARBA" id="ARBA00022840"/>
    </source>
</evidence>
<comment type="similarity">
    <text evidence="1">Belongs to the disease resistance NB-LRR family.</text>
</comment>
<dbReference type="InterPro" id="IPR041118">
    <property type="entry name" value="Rx_N"/>
</dbReference>
<dbReference type="FunFam" id="3.30.40.10:FF:000504">
    <property type="entry name" value="E3 ubiquitin-protein ligase arkadia"/>
    <property type="match status" value="1"/>
</dbReference>
<organism evidence="10 11">
    <name type="scientific">Oryza sativa subsp. indica</name>
    <name type="common">Rice</name>
    <dbReference type="NCBI Taxonomy" id="39946"/>
    <lineage>
        <taxon>Eukaryota</taxon>
        <taxon>Viridiplantae</taxon>
        <taxon>Streptophyta</taxon>
        <taxon>Embryophyta</taxon>
        <taxon>Tracheophyta</taxon>
        <taxon>Spermatophyta</taxon>
        <taxon>Magnoliopsida</taxon>
        <taxon>Liliopsida</taxon>
        <taxon>Poales</taxon>
        <taxon>Poaceae</taxon>
        <taxon>BOP clade</taxon>
        <taxon>Oryzoideae</taxon>
        <taxon>Oryzeae</taxon>
        <taxon>Oryzinae</taxon>
        <taxon>Oryza</taxon>
        <taxon>Oryza sativa</taxon>
    </lineage>
</organism>
<keyword evidence="11" id="KW-1185">Reference proteome</keyword>